<protein>
    <recommendedName>
        <fullName evidence="3">histidine kinase</fullName>
        <ecNumber evidence="3">2.7.13.3</ecNumber>
    </recommendedName>
</protein>
<feature type="transmembrane region" description="Helical" evidence="11">
    <location>
        <begin position="9"/>
        <end position="34"/>
    </location>
</feature>
<evidence type="ECO:0000256" key="11">
    <source>
        <dbReference type="SAM" id="Phobius"/>
    </source>
</evidence>
<evidence type="ECO:0000256" key="2">
    <source>
        <dbReference type="ARBA" id="ARBA00004370"/>
    </source>
</evidence>
<keyword evidence="14" id="KW-1185">Reference proteome</keyword>
<dbReference type="EMBL" id="BMJT01000001">
    <property type="protein sequence ID" value="GGG10663.1"/>
    <property type="molecule type" value="Genomic_DNA"/>
</dbReference>
<keyword evidence="6" id="KW-0547">Nucleotide-binding</keyword>
<dbReference type="InterPro" id="IPR005467">
    <property type="entry name" value="His_kinase_dom"/>
</dbReference>
<keyword evidence="8" id="KW-0067">ATP-binding</keyword>
<name>A0A917D549_9BACI</name>
<evidence type="ECO:0000256" key="9">
    <source>
        <dbReference type="ARBA" id="ARBA00023012"/>
    </source>
</evidence>
<feature type="transmembrane region" description="Helical" evidence="11">
    <location>
        <begin position="161"/>
        <end position="180"/>
    </location>
</feature>
<dbReference type="GO" id="GO:0005524">
    <property type="term" value="F:ATP binding"/>
    <property type="evidence" value="ECO:0007669"/>
    <property type="project" value="UniProtKB-KW"/>
</dbReference>
<dbReference type="PRINTS" id="PR00344">
    <property type="entry name" value="BCTRLSENSOR"/>
</dbReference>
<dbReference type="GO" id="GO:0016036">
    <property type="term" value="P:cellular response to phosphate starvation"/>
    <property type="evidence" value="ECO:0007669"/>
    <property type="project" value="TreeGrafter"/>
</dbReference>
<reference evidence="13" key="1">
    <citation type="journal article" date="2014" name="Int. J. Syst. Evol. Microbiol.">
        <title>Complete genome sequence of Corynebacterium casei LMG S-19264T (=DSM 44701T), isolated from a smear-ripened cheese.</title>
        <authorList>
            <consortium name="US DOE Joint Genome Institute (JGI-PGF)"/>
            <person name="Walter F."/>
            <person name="Albersmeier A."/>
            <person name="Kalinowski J."/>
            <person name="Ruckert C."/>
        </authorList>
    </citation>
    <scope>NUCLEOTIDE SEQUENCE</scope>
    <source>
        <strain evidence="13">CGMCC 1.15760</strain>
    </source>
</reference>
<evidence type="ECO:0000256" key="7">
    <source>
        <dbReference type="ARBA" id="ARBA00022777"/>
    </source>
</evidence>
<dbReference type="PROSITE" id="PS50109">
    <property type="entry name" value="HIS_KIN"/>
    <property type="match status" value="1"/>
</dbReference>
<evidence type="ECO:0000259" key="12">
    <source>
        <dbReference type="PROSITE" id="PS50109"/>
    </source>
</evidence>
<dbReference type="PANTHER" id="PTHR45453">
    <property type="entry name" value="PHOSPHATE REGULON SENSOR PROTEIN PHOR"/>
    <property type="match status" value="1"/>
</dbReference>
<keyword evidence="10" id="KW-0175">Coiled coil</keyword>
<feature type="coiled-coil region" evidence="10">
    <location>
        <begin position="220"/>
        <end position="247"/>
    </location>
</feature>
<dbReference type="CDD" id="cd00082">
    <property type="entry name" value="HisKA"/>
    <property type="match status" value="1"/>
</dbReference>
<gene>
    <name evidence="13" type="ORF">GCM10007425_01200</name>
</gene>
<dbReference type="FunFam" id="1.10.287.130:FF:000001">
    <property type="entry name" value="Two-component sensor histidine kinase"/>
    <property type="match status" value="1"/>
</dbReference>
<organism evidence="13 14">
    <name type="scientific">Lysinibacillus alkalisoli</name>
    <dbReference type="NCBI Taxonomy" id="1911548"/>
    <lineage>
        <taxon>Bacteria</taxon>
        <taxon>Bacillati</taxon>
        <taxon>Bacillota</taxon>
        <taxon>Bacilli</taxon>
        <taxon>Bacillales</taxon>
        <taxon>Bacillaceae</taxon>
        <taxon>Lysinibacillus</taxon>
    </lineage>
</organism>
<dbReference type="InterPro" id="IPR050351">
    <property type="entry name" value="BphY/WalK/GraS-like"/>
</dbReference>
<dbReference type="Gene3D" id="1.10.287.130">
    <property type="match status" value="1"/>
</dbReference>
<dbReference type="GO" id="GO:0004721">
    <property type="term" value="F:phosphoprotein phosphatase activity"/>
    <property type="evidence" value="ECO:0007669"/>
    <property type="project" value="TreeGrafter"/>
</dbReference>
<keyword evidence="5" id="KW-0808">Transferase</keyword>
<keyword evidence="9" id="KW-0902">Two-component regulatory system</keyword>
<keyword evidence="7 13" id="KW-0418">Kinase</keyword>
<dbReference type="CDD" id="cd00075">
    <property type="entry name" value="HATPase"/>
    <property type="match status" value="1"/>
</dbReference>
<dbReference type="InterPro" id="IPR036097">
    <property type="entry name" value="HisK_dim/P_sf"/>
</dbReference>
<keyword evidence="11" id="KW-0472">Membrane</keyword>
<sequence>MKWKLTGRFLLSVVIIVVIVLIANIIILIATAVVTRDYPAKITNSPENFTRSFEENISIKEGKPLLSDQGVEKLREANAWIEFLDTNGNVISHTFAPPEAPTHYSPVELVNKYRYSEGKGYTSYVYFKDDISYIINIQDPETFRYVGVWNLKQTFGWISSYTLYIIIADILITIIIAFFFGRSLTKPLSQILNHIQNLRNREFTTIQPRKGLYGEVFHNLSEVSNALAMQEKERAQLEKMREEWISNVSHDMKTPLASIRGYAEIMQDETSTKQELKSYAGIIEKQSMHMNDLLEDLNLTMRLRNQQLPLQLQQTNMVTFLREMVIQLLNEPKYEHTTIHFMPSTENLYSEIDRHFMERAMYNFIYNALRHNDEDVELTIAITVEQHELYIKIQDNGKGIEEEDLDHIFERYYRGTSTAHTDGTGLGTAIARDIIIAHHGEVWMTSIVNEGTTVHILLPQLIVT</sequence>
<evidence type="ECO:0000313" key="14">
    <source>
        <dbReference type="Proteomes" id="UP000616608"/>
    </source>
</evidence>
<comment type="caution">
    <text evidence="13">The sequence shown here is derived from an EMBL/GenBank/DDBJ whole genome shotgun (WGS) entry which is preliminary data.</text>
</comment>
<keyword evidence="11" id="KW-1133">Transmembrane helix</keyword>
<dbReference type="Gene3D" id="3.30.565.10">
    <property type="entry name" value="Histidine kinase-like ATPase, C-terminal domain"/>
    <property type="match status" value="1"/>
</dbReference>
<dbReference type="EC" id="2.7.13.3" evidence="3"/>
<evidence type="ECO:0000256" key="8">
    <source>
        <dbReference type="ARBA" id="ARBA00022840"/>
    </source>
</evidence>
<dbReference type="AlphaFoldDB" id="A0A917D549"/>
<keyword evidence="4" id="KW-0597">Phosphoprotein</keyword>
<dbReference type="InterPro" id="IPR003661">
    <property type="entry name" value="HisK_dim/P_dom"/>
</dbReference>
<evidence type="ECO:0000313" key="13">
    <source>
        <dbReference type="EMBL" id="GGG10663.1"/>
    </source>
</evidence>
<dbReference type="GO" id="GO:0000155">
    <property type="term" value="F:phosphorelay sensor kinase activity"/>
    <property type="evidence" value="ECO:0007669"/>
    <property type="project" value="InterPro"/>
</dbReference>
<dbReference type="SUPFAM" id="SSF47384">
    <property type="entry name" value="Homodimeric domain of signal transducing histidine kinase"/>
    <property type="match status" value="1"/>
</dbReference>
<evidence type="ECO:0000256" key="6">
    <source>
        <dbReference type="ARBA" id="ARBA00022741"/>
    </source>
</evidence>
<comment type="catalytic activity">
    <reaction evidence="1">
        <text>ATP + protein L-histidine = ADP + protein N-phospho-L-histidine.</text>
        <dbReference type="EC" id="2.7.13.3"/>
    </reaction>
</comment>
<evidence type="ECO:0000256" key="5">
    <source>
        <dbReference type="ARBA" id="ARBA00022679"/>
    </source>
</evidence>
<comment type="subcellular location">
    <subcellularLocation>
        <location evidence="2">Membrane</location>
    </subcellularLocation>
</comment>
<dbReference type="Proteomes" id="UP000616608">
    <property type="component" value="Unassembled WGS sequence"/>
</dbReference>
<keyword evidence="11" id="KW-0812">Transmembrane</keyword>
<dbReference type="SMART" id="SM00388">
    <property type="entry name" value="HisKA"/>
    <property type="match status" value="1"/>
</dbReference>
<dbReference type="InterPro" id="IPR036890">
    <property type="entry name" value="HATPase_C_sf"/>
</dbReference>
<evidence type="ECO:0000256" key="1">
    <source>
        <dbReference type="ARBA" id="ARBA00000085"/>
    </source>
</evidence>
<feature type="domain" description="Histidine kinase" evidence="12">
    <location>
        <begin position="247"/>
        <end position="462"/>
    </location>
</feature>
<dbReference type="Pfam" id="PF02518">
    <property type="entry name" value="HATPase_c"/>
    <property type="match status" value="1"/>
</dbReference>
<accession>A0A917D549</accession>
<proteinExistence type="predicted"/>
<dbReference type="Pfam" id="PF00512">
    <property type="entry name" value="HisKA"/>
    <property type="match status" value="1"/>
</dbReference>
<dbReference type="InterPro" id="IPR003594">
    <property type="entry name" value="HATPase_dom"/>
</dbReference>
<dbReference type="SMART" id="SM00387">
    <property type="entry name" value="HATPase_c"/>
    <property type="match status" value="1"/>
</dbReference>
<dbReference type="InterPro" id="IPR004358">
    <property type="entry name" value="Sig_transdc_His_kin-like_C"/>
</dbReference>
<evidence type="ECO:0000256" key="3">
    <source>
        <dbReference type="ARBA" id="ARBA00012438"/>
    </source>
</evidence>
<reference evidence="13" key="2">
    <citation type="submission" date="2020-09" db="EMBL/GenBank/DDBJ databases">
        <authorList>
            <person name="Sun Q."/>
            <person name="Zhou Y."/>
        </authorList>
    </citation>
    <scope>NUCLEOTIDE SEQUENCE</scope>
    <source>
        <strain evidence="13">CGMCC 1.15760</strain>
    </source>
</reference>
<dbReference type="PANTHER" id="PTHR45453:SF1">
    <property type="entry name" value="PHOSPHATE REGULON SENSOR PROTEIN PHOR"/>
    <property type="match status" value="1"/>
</dbReference>
<dbReference type="GO" id="GO:0005886">
    <property type="term" value="C:plasma membrane"/>
    <property type="evidence" value="ECO:0007669"/>
    <property type="project" value="TreeGrafter"/>
</dbReference>
<dbReference type="SUPFAM" id="SSF55874">
    <property type="entry name" value="ATPase domain of HSP90 chaperone/DNA topoisomerase II/histidine kinase"/>
    <property type="match status" value="1"/>
</dbReference>
<evidence type="ECO:0000256" key="10">
    <source>
        <dbReference type="SAM" id="Coils"/>
    </source>
</evidence>
<evidence type="ECO:0000256" key="4">
    <source>
        <dbReference type="ARBA" id="ARBA00022553"/>
    </source>
</evidence>
<dbReference type="RefSeq" id="WP_188613072.1">
    <property type="nucleotide sequence ID" value="NZ_BMJT01000001.1"/>
</dbReference>